<comment type="similarity">
    <text evidence="1 6">Belongs to the protein prenyltransferase subunit alpha family.</text>
</comment>
<accession>A0A6A6ELM3</accession>
<reference evidence="7" key="1">
    <citation type="journal article" date="2020" name="Stud. Mycol.">
        <title>101 Dothideomycetes genomes: a test case for predicting lifestyles and emergence of pathogens.</title>
        <authorList>
            <person name="Haridas S."/>
            <person name="Albert R."/>
            <person name="Binder M."/>
            <person name="Bloem J."/>
            <person name="Labutti K."/>
            <person name="Salamov A."/>
            <person name="Andreopoulos B."/>
            <person name="Baker S."/>
            <person name="Barry K."/>
            <person name="Bills G."/>
            <person name="Bluhm B."/>
            <person name="Cannon C."/>
            <person name="Castanera R."/>
            <person name="Culley D."/>
            <person name="Daum C."/>
            <person name="Ezra D."/>
            <person name="Gonzalez J."/>
            <person name="Henrissat B."/>
            <person name="Kuo A."/>
            <person name="Liang C."/>
            <person name="Lipzen A."/>
            <person name="Lutzoni F."/>
            <person name="Magnuson J."/>
            <person name="Mondo S."/>
            <person name="Nolan M."/>
            <person name="Ohm R."/>
            <person name="Pangilinan J."/>
            <person name="Park H.-J."/>
            <person name="Ramirez L."/>
            <person name="Alfaro M."/>
            <person name="Sun H."/>
            <person name="Tritt A."/>
            <person name="Yoshinaga Y."/>
            <person name="Zwiers L.-H."/>
            <person name="Turgeon B."/>
            <person name="Goodwin S."/>
            <person name="Spatafora J."/>
            <person name="Crous P."/>
            <person name="Grigoriev I."/>
        </authorList>
    </citation>
    <scope>NUCLEOTIDE SEQUENCE</scope>
    <source>
        <strain evidence="7">CBS 207.26</strain>
    </source>
</reference>
<comment type="function">
    <text evidence="6">Catalyzes the transfer of a geranyl-geranyl moiety from geranyl-geranyl pyrophosphate to cysteines occuring in specific C-terminal amino acid sequences.</text>
</comment>
<dbReference type="GO" id="GO:0097354">
    <property type="term" value="P:prenylation"/>
    <property type="evidence" value="ECO:0007669"/>
    <property type="project" value="UniProtKB-UniRule"/>
</dbReference>
<dbReference type="PROSITE" id="PS51147">
    <property type="entry name" value="PFTA"/>
    <property type="match status" value="5"/>
</dbReference>
<name>A0A6A6ELM3_9PEZI</name>
<keyword evidence="8" id="KW-1185">Reference proteome</keyword>
<keyword evidence="2 6" id="KW-0637">Prenyltransferase</keyword>
<dbReference type="Pfam" id="PF01239">
    <property type="entry name" value="PPTA"/>
    <property type="match status" value="5"/>
</dbReference>
<proteinExistence type="inferred from homology"/>
<evidence type="ECO:0000256" key="3">
    <source>
        <dbReference type="ARBA" id="ARBA00022679"/>
    </source>
</evidence>
<evidence type="ECO:0000256" key="2">
    <source>
        <dbReference type="ARBA" id="ARBA00022602"/>
    </source>
</evidence>
<protein>
    <recommendedName>
        <fullName evidence="6">Geranylgeranyl transferase type-2 subunit alpha</fullName>
        <ecNumber evidence="6">2.5.1.60</ecNumber>
    </recommendedName>
    <alternativeName>
        <fullName evidence="6">Geranylgeranyl transferase type II subunit alpha</fullName>
    </alternativeName>
</protein>
<dbReference type="InterPro" id="IPR002088">
    <property type="entry name" value="Prenyl_trans_a"/>
</dbReference>
<dbReference type="Gene3D" id="1.25.40.120">
    <property type="entry name" value="Protein prenylyltransferase"/>
    <property type="match status" value="1"/>
</dbReference>
<dbReference type="PANTHER" id="PTHR11129:SF2">
    <property type="entry name" value="GERANYLGERANYL TRANSFERASE TYPE-2 SUBUNIT ALPHA"/>
    <property type="match status" value="1"/>
</dbReference>
<evidence type="ECO:0000256" key="5">
    <source>
        <dbReference type="ARBA" id="ARBA00047658"/>
    </source>
</evidence>
<dbReference type="PANTHER" id="PTHR11129">
    <property type="entry name" value="PROTEIN FARNESYLTRANSFERASE ALPHA SUBUNIT/RAB GERANYLGERANYL TRANSFERASE ALPHA SUBUNIT"/>
    <property type="match status" value="1"/>
</dbReference>
<keyword evidence="3 6" id="KW-0808">Transferase</keyword>
<dbReference type="AlphaFoldDB" id="A0A6A6ELM3"/>
<dbReference type="EC" id="2.5.1.60" evidence="6"/>
<gene>
    <name evidence="7" type="ORF">K469DRAFT_721702</name>
</gene>
<evidence type="ECO:0000256" key="1">
    <source>
        <dbReference type="ARBA" id="ARBA00006734"/>
    </source>
</evidence>
<dbReference type="GO" id="GO:0005968">
    <property type="term" value="C:Rab-protein geranylgeranyltransferase complex"/>
    <property type="evidence" value="ECO:0007669"/>
    <property type="project" value="TreeGrafter"/>
</dbReference>
<evidence type="ECO:0000313" key="7">
    <source>
        <dbReference type="EMBL" id="KAF2190796.1"/>
    </source>
</evidence>
<dbReference type="OrthoDB" id="1658at2759"/>
<evidence type="ECO:0000256" key="4">
    <source>
        <dbReference type="ARBA" id="ARBA00022737"/>
    </source>
</evidence>
<keyword evidence="4" id="KW-0677">Repeat</keyword>
<dbReference type="EMBL" id="ML994618">
    <property type="protein sequence ID" value="KAF2190796.1"/>
    <property type="molecule type" value="Genomic_DNA"/>
</dbReference>
<sequence length="369" mass="43401">MASHGITRVADSTVRSVESRQRELQQIAAYKDLVDIVNTKVAERWYTIEVLALVTKLLNENPEYYTIWNHRRRILGSLLSESLSGAPDSQKQKQPAEDLINSDLQLTFGLLRKFPKCYWIWNHRHWILQKAESLLDVTTARRLWLGELQLVSKMLHSDSRNFHAWNYRRFVVTQLERIPVSATPLPDATPSKQSLAESEFEYTTKMIKTNLSNFSAWHNRSRLIPRLLDEREADIATRRKMLDDELALICTAVNTDPFDQSIWYYHQFLMSTLSPDCPRQSRLALDLSNQDRQRYYEHEMEYIREILEDEEDCKWIYEALLHCASSYLDIDGGTKTFTTVDMRSWLDALKRLDPLRKGRWDELSRSLNL</sequence>
<comment type="catalytic activity">
    <reaction evidence="5 6">
        <text>geranylgeranyl diphosphate + L-cysteinyl-[protein] = S-geranylgeranyl-L-cysteinyl-[protein] + diphosphate</text>
        <dbReference type="Rhea" id="RHEA:21240"/>
        <dbReference type="Rhea" id="RHEA-COMP:10131"/>
        <dbReference type="Rhea" id="RHEA-COMP:11537"/>
        <dbReference type="ChEBI" id="CHEBI:29950"/>
        <dbReference type="ChEBI" id="CHEBI:33019"/>
        <dbReference type="ChEBI" id="CHEBI:57533"/>
        <dbReference type="ChEBI" id="CHEBI:86021"/>
        <dbReference type="EC" id="2.5.1.60"/>
    </reaction>
</comment>
<dbReference type="Proteomes" id="UP000800200">
    <property type="component" value="Unassembled WGS sequence"/>
</dbReference>
<dbReference type="SUPFAM" id="SSF48439">
    <property type="entry name" value="Protein prenylyltransferase"/>
    <property type="match status" value="1"/>
</dbReference>
<evidence type="ECO:0000313" key="8">
    <source>
        <dbReference type="Proteomes" id="UP000800200"/>
    </source>
</evidence>
<dbReference type="GO" id="GO:0004663">
    <property type="term" value="F:Rab geranylgeranyltransferase activity"/>
    <property type="evidence" value="ECO:0007669"/>
    <property type="project" value="UniProtKB-UniRule"/>
</dbReference>
<organism evidence="7 8">
    <name type="scientific">Zopfia rhizophila CBS 207.26</name>
    <dbReference type="NCBI Taxonomy" id="1314779"/>
    <lineage>
        <taxon>Eukaryota</taxon>
        <taxon>Fungi</taxon>
        <taxon>Dikarya</taxon>
        <taxon>Ascomycota</taxon>
        <taxon>Pezizomycotina</taxon>
        <taxon>Dothideomycetes</taxon>
        <taxon>Dothideomycetes incertae sedis</taxon>
        <taxon>Zopfiaceae</taxon>
        <taxon>Zopfia</taxon>
    </lineage>
</organism>
<evidence type="ECO:0000256" key="6">
    <source>
        <dbReference type="RuleBase" id="RU367120"/>
    </source>
</evidence>